<gene>
    <name evidence="1" type="ORF">J0A67_00915</name>
</gene>
<dbReference type="Proteomes" id="UP000664698">
    <property type="component" value="Unassembled WGS sequence"/>
</dbReference>
<name>A0ABS3BJD1_9BACT</name>
<dbReference type="EMBL" id="JAFKCW010000001">
    <property type="protein sequence ID" value="MBN7799397.1"/>
    <property type="molecule type" value="Genomic_DNA"/>
</dbReference>
<evidence type="ECO:0000313" key="1">
    <source>
        <dbReference type="EMBL" id="MBN7799397.1"/>
    </source>
</evidence>
<comment type="caution">
    <text evidence="1">The sequence shown here is derived from an EMBL/GenBank/DDBJ whole genome shotgun (WGS) entry which is preliminary data.</text>
</comment>
<protein>
    <recommendedName>
        <fullName evidence="3">Lipoprotein</fullName>
    </recommendedName>
</protein>
<organism evidence="1 2">
    <name type="scientific">Algoriphagus aestuariicola</name>
    <dbReference type="NCBI Taxonomy" id="1852016"/>
    <lineage>
        <taxon>Bacteria</taxon>
        <taxon>Pseudomonadati</taxon>
        <taxon>Bacteroidota</taxon>
        <taxon>Cytophagia</taxon>
        <taxon>Cytophagales</taxon>
        <taxon>Cyclobacteriaceae</taxon>
        <taxon>Algoriphagus</taxon>
    </lineage>
</organism>
<dbReference type="PROSITE" id="PS51257">
    <property type="entry name" value="PROKAR_LIPOPROTEIN"/>
    <property type="match status" value="1"/>
</dbReference>
<proteinExistence type="predicted"/>
<keyword evidence="2" id="KW-1185">Reference proteome</keyword>
<evidence type="ECO:0000313" key="2">
    <source>
        <dbReference type="Proteomes" id="UP000664698"/>
    </source>
</evidence>
<accession>A0ABS3BJD1</accession>
<reference evidence="1 2" key="1">
    <citation type="submission" date="2021-03" db="EMBL/GenBank/DDBJ databases">
        <title>novel species isolated from a fishpond in China.</title>
        <authorList>
            <person name="Lu H."/>
            <person name="Cai Z."/>
        </authorList>
    </citation>
    <scope>NUCLEOTIDE SEQUENCE [LARGE SCALE GENOMIC DNA]</scope>
    <source>
        <strain evidence="1 2">JCM 31546</strain>
    </source>
</reference>
<sequence length="139" mass="15660">MKTLLLVLWLAFLGVGCKVYKPIEKAGYVTDQNLSHFENIQRQLMQLETGQKLQVFLKNEKQVVVTFQKTDPKTLFANYNLPKNHMPVEIPIQEIESVKVSKFSLPLTGALVAVGGIVAVLIWDNSSSNWFEGFTIPLP</sequence>
<evidence type="ECO:0008006" key="3">
    <source>
        <dbReference type="Google" id="ProtNLM"/>
    </source>
</evidence>
<dbReference type="RefSeq" id="WP_206567392.1">
    <property type="nucleotide sequence ID" value="NZ_JAFKCW010000001.1"/>
</dbReference>